<evidence type="ECO:0000256" key="3">
    <source>
        <dbReference type="ARBA" id="ARBA00022898"/>
    </source>
</evidence>
<dbReference type="EC" id="3.5.99.7" evidence="7"/>
<dbReference type="SUPFAM" id="SSF53686">
    <property type="entry name" value="Tryptophan synthase beta subunit-like PLP-dependent enzymes"/>
    <property type="match status" value="1"/>
</dbReference>
<feature type="domain" description="Tryptophan synthase beta chain-like PALP" evidence="6">
    <location>
        <begin position="10"/>
        <end position="290"/>
    </location>
</feature>
<dbReference type="Gene3D" id="3.40.50.1100">
    <property type="match status" value="2"/>
</dbReference>
<dbReference type="GO" id="GO:1901605">
    <property type="term" value="P:alpha-amino acid metabolic process"/>
    <property type="evidence" value="ECO:0007669"/>
    <property type="project" value="UniProtKB-ARBA"/>
</dbReference>
<evidence type="ECO:0000256" key="2">
    <source>
        <dbReference type="ARBA" id="ARBA00008639"/>
    </source>
</evidence>
<evidence type="ECO:0000313" key="7">
    <source>
        <dbReference type="EMBL" id="MBB6475400.1"/>
    </source>
</evidence>
<protein>
    <submittedName>
        <fullName evidence="7">1-aminocyclopropane-1-carboxylate deaminase</fullName>
        <ecNumber evidence="7">3.5.99.7</ecNumber>
    </submittedName>
</protein>
<proteinExistence type="inferred from homology"/>
<dbReference type="GO" id="GO:0008660">
    <property type="term" value="F:1-aminocyclopropane-1-carboxylate deaminase activity"/>
    <property type="evidence" value="ECO:0007669"/>
    <property type="project" value="UniProtKB-EC"/>
</dbReference>
<feature type="modified residue" description="N6-(pyridoxal phosphate)lysine" evidence="5">
    <location>
        <position position="43"/>
    </location>
</feature>
<evidence type="ECO:0000259" key="6">
    <source>
        <dbReference type="Pfam" id="PF00291"/>
    </source>
</evidence>
<comment type="caution">
    <text evidence="7">The sequence shown here is derived from an EMBL/GenBank/DDBJ whole genome shotgun (WGS) entry which is preliminary data.</text>
</comment>
<organism evidence="7 8">
    <name type="scientific">Sphaerisporangium rubeum</name>
    <dbReference type="NCBI Taxonomy" id="321317"/>
    <lineage>
        <taxon>Bacteria</taxon>
        <taxon>Bacillati</taxon>
        <taxon>Actinomycetota</taxon>
        <taxon>Actinomycetes</taxon>
        <taxon>Streptosporangiales</taxon>
        <taxon>Streptosporangiaceae</taxon>
        <taxon>Sphaerisporangium</taxon>
    </lineage>
</organism>
<comment type="cofactor">
    <cofactor evidence="1">
        <name>pyridoxal 5'-phosphate</name>
        <dbReference type="ChEBI" id="CHEBI:597326"/>
    </cofactor>
</comment>
<dbReference type="RefSeq" id="WP_184988867.1">
    <property type="nucleotide sequence ID" value="NZ_BAAALO010000052.1"/>
</dbReference>
<dbReference type="Proteomes" id="UP000555564">
    <property type="component" value="Unassembled WGS sequence"/>
</dbReference>
<dbReference type="GO" id="GO:0019148">
    <property type="term" value="F:D-cysteine desulfhydrase activity"/>
    <property type="evidence" value="ECO:0007669"/>
    <property type="project" value="TreeGrafter"/>
</dbReference>
<name>A0A7X0M8A0_9ACTN</name>
<dbReference type="InterPro" id="IPR027278">
    <property type="entry name" value="ACCD_DCysDesulf"/>
</dbReference>
<keyword evidence="8" id="KW-1185">Reference proteome</keyword>
<dbReference type="PIRSF" id="PIRSF006278">
    <property type="entry name" value="ACCD_DCysDesulf"/>
    <property type="match status" value="1"/>
</dbReference>
<dbReference type="PANTHER" id="PTHR43780:SF2">
    <property type="entry name" value="1-AMINOCYCLOPROPANE-1-CARBOXYLATE DEAMINASE-RELATED"/>
    <property type="match status" value="1"/>
</dbReference>
<evidence type="ECO:0000313" key="8">
    <source>
        <dbReference type="Proteomes" id="UP000555564"/>
    </source>
</evidence>
<reference evidence="7 8" key="1">
    <citation type="submission" date="2020-08" db="EMBL/GenBank/DDBJ databases">
        <title>Sequencing the genomes of 1000 actinobacteria strains.</title>
        <authorList>
            <person name="Klenk H.-P."/>
        </authorList>
    </citation>
    <scope>NUCLEOTIDE SEQUENCE [LARGE SCALE GENOMIC DNA]</scope>
    <source>
        <strain evidence="7 8">DSM 44936</strain>
    </source>
</reference>
<dbReference type="EMBL" id="JACHIU010000001">
    <property type="protein sequence ID" value="MBB6475400.1"/>
    <property type="molecule type" value="Genomic_DNA"/>
</dbReference>
<evidence type="ECO:0000256" key="1">
    <source>
        <dbReference type="ARBA" id="ARBA00001933"/>
    </source>
</evidence>
<comment type="similarity">
    <text evidence="2">Belongs to the ACC deaminase/D-cysteine desulfhydrase family.</text>
</comment>
<keyword evidence="7" id="KW-0378">Hydrolase</keyword>
<dbReference type="AlphaFoldDB" id="A0A7X0M8A0"/>
<dbReference type="Pfam" id="PF00291">
    <property type="entry name" value="PALP"/>
    <property type="match status" value="1"/>
</dbReference>
<feature type="active site" description="Nucleophile" evidence="4">
    <location>
        <position position="70"/>
    </location>
</feature>
<gene>
    <name evidence="7" type="ORF">BJ992_004831</name>
</gene>
<sequence>MADVITGPPVPLVELRDERLTRRGLTLWLMRDDLADPEIPGNKWRKLKHNLTAAAGLGHRTLLTFGGAYSGHIRATAAAGHRFGFATVGVIRGEEHLPLNPVLEFATARGMRLTYLDRSTYRHKTDPEVVARLRREWGDFYLIPEGGSNDLAVRGCAELPREIGAAFDVICCPCGTGGTLAGIAAGLRPGQRAVGFSVLRGGGFLDAAVRDLQERTFGHAFANWHIEHGFHFGGYARRPPELDAFVAGFERRHGVALDWVYVAKMMYGVLALAEQGAFARDTRVVAVVTGPAAF</sequence>
<evidence type="ECO:0000256" key="4">
    <source>
        <dbReference type="PIRSR" id="PIRSR006278-1"/>
    </source>
</evidence>
<dbReference type="InterPro" id="IPR001926">
    <property type="entry name" value="TrpB-like_PALP"/>
</dbReference>
<accession>A0A7X0M8A0</accession>
<keyword evidence="3 5" id="KW-0663">Pyridoxal phosphate</keyword>
<dbReference type="InterPro" id="IPR036052">
    <property type="entry name" value="TrpB-like_PALP_sf"/>
</dbReference>
<evidence type="ECO:0000256" key="5">
    <source>
        <dbReference type="PIRSR" id="PIRSR006278-2"/>
    </source>
</evidence>
<dbReference type="PANTHER" id="PTHR43780">
    <property type="entry name" value="1-AMINOCYCLOPROPANE-1-CARBOXYLATE DEAMINASE-RELATED"/>
    <property type="match status" value="1"/>
</dbReference>